<evidence type="ECO:0000313" key="13">
    <source>
        <dbReference type="EMBL" id="ADH88133.1"/>
    </source>
</evidence>
<evidence type="ECO:0000256" key="4">
    <source>
        <dbReference type="ARBA" id="ARBA00022519"/>
    </source>
</evidence>
<feature type="domain" description="EamA" evidence="12">
    <location>
        <begin position="8"/>
        <end position="131"/>
    </location>
</feature>
<evidence type="ECO:0000259" key="12">
    <source>
        <dbReference type="Pfam" id="PF00892"/>
    </source>
</evidence>
<evidence type="ECO:0000256" key="6">
    <source>
        <dbReference type="ARBA" id="ARBA00022692"/>
    </source>
</evidence>
<dbReference type="HOGENOM" id="CLU_060016_3_0_5"/>
<feature type="transmembrane region" description="Helical" evidence="11">
    <location>
        <begin position="6"/>
        <end position="23"/>
    </location>
</feature>
<feature type="transmembrane region" description="Helical" evidence="11">
    <location>
        <begin position="58"/>
        <end position="75"/>
    </location>
</feature>
<evidence type="ECO:0000256" key="10">
    <source>
        <dbReference type="ARBA" id="ARBA00023136"/>
    </source>
</evidence>
<dbReference type="GO" id="GO:0009103">
    <property type="term" value="P:lipopolysaccharide biosynthetic process"/>
    <property type="evidence" value="ECO:0007669"/>
    <property type="project" value="UniProtKB-KW"/>
</dbReference>
<feature type="transmembrane region" description="Helical" evidence="11">
    <location>
        <begin position="173"/>
        <end position="194"/>
    </location>
</feature>
<dbReference type="AlphaFoldDB" id="D7A5K9"/>
<dbReference type="Proteomes" id="UP000006633">
    <property type="component" value="Chromosome"/>
</dbReference>
<dbReference type="KEGG" id="sno:Snov_0806"/>
<dbReference type="eggNOG" id="COG0697">
    <property type="taxonomic scope" value="Bacteria"/>
</dbReference>
<evidence type="ECO:0000256" key="8">
    <source>
        <dbReference type="ARBA" id="ARBA00022989"/>
    </source>
</evidence>
<keyword evidence="4" id="KW-0997">Cell inner membrane</keyword>
<evidence type="ECO:0000256" key="5">
    <source>
        <dbReference type="ARBA" id="ARBA00022556"/>
    </source>
</evidence>
<dbReference type="PANTHER" id="PTHR30561">
    <property type="entry name" value="SMR FAMILY PROTON-DEPENDENT DRUG EFFLUX TRANSPORTER SUGE"/>
    <property type="match status" value="1"/>
</dbReference>
<dbReference type="GO" id="GO:0022857">
    <property type="term" value="F:transmembrane transporter activity"/>
    <property type="evidence" value="ECO:0007669"/>
    <property type="project" value="InterPro"/>
</dbReference>
<keyword evidence="8 11" id="KW-1133">Transmembrane helix</keyword>
<keyword evidence="9" id="KW-0443">Lipid metabolism</keyword>
<name>D7A5K9_ANCN5</name>
<dbReference type="Pfam" id="PF00892">
    <property type="entry name" value="EamA"/>
    <property type="match status" value="2"/>
</dbReference>
<evidence type="ECO:0000256" key="2">
    <source>
        <dbReference type="ARBA" id="ARBA00022475"/>
    </source>
</evidence>
<feature type="transmembrane region" description="Helical" evidence="11">
    <location>
        <begin position="30"/>
        <end position="52"/>
    </location>
</feature>
<evidence type="ECO:0000256" key="1">
    <source>
        <dbReference type="ARBA" id="ARBA00004651"/>
    </source>
</evidence>
<keyword evidence="10 11" id="KW-0472">Membrane</keyword>
<feature type="transmembrane region" description="Helical" evidence="11">
    <location>
        <begin position="206"/>
        <end position="227"/>
    </location>
</feature>
<keyword evidence="5" id="KW-0441">Lipid A biosynthesis</keyword>
<dbReference type="GO" id="GO:0005886">
    <property type="term" value="C:plasma membrane"/>
    <property type="evidence" value="ECO:0007669"/>
    <property type="project" value="UniProtKB-SubCell"/>
</dbReference>
<feature type="transmembrane region" description="Helical" evidence="11">
    <location>
        <begin position="233"/>
        <end position="255"/>
    </location>
</feature>
<feature type="transmembrane region" description="Helical" evidence="11">
    <location>
        <begin position="144"/>
        <end position="161"/>
    </location>
</feature>
<comment type="subcellular location">
    <subcellularLocation>
        <location evidence="1">Cell membrane</location>
        <topology evidence="1">Multi-pass membrane protein</topology>
    </subcellularLocation>
</comment>
<proteinExistence type="predicted"/>
<evidence type="ECO:0000256" key="7">
    <source>
        <dbReference type="ARBA" id="ARBA00022985"/>
    </source>
</evidence>
<evidence type="ECO:0000313" key="14">
    <source>
        <dbReference type="Proteomes" id="UP000006633"/>
    </source>
</evidence>
<evidence type="ECO:0000256" key="3">
    <source>
        <dbReference type="ARBA" id="ARBA00022516"/>
    </source>
</evidence>
<gene>
    <name evidence="13" type="ordered locus">Snov_0806</name>
</gene>
<dbReference type="InterPro" id="IPR000390">
    <property type="entry name" value="Small_drug/metabolite_transptr"/>
</dbReference>
<dbReference type="Gene3D" id="1.10.3730.20">
    <property type="match status" value="2"/>
</dbReference>
<dbReference type="STRING" id="639283.Snov_0806"/>
<dbReference type="EMBL" id="CP002026">
    <property type="protein sequence ID" value="ADH88133.1"/>
    <property type="molecule type" value="Genomic_DNA"/>
</dbReference>
<evidence type="ECO:0000256" key="9">
    <source>
        <dbReference type="ARBA" id="ARBA00023098"/>
    </source>
</evidence>
<keyword evidence="2" id="KW-1003">Cell membrane</keyword>
<dbReference type="InterPro" id="IPR000620">
    <property type="entry name" value="EamA_dom"/>
</dbReference>
<keyword evidence="3" id="KW-0444">Lipid biosynthesis</keyword>
<keyword evidence="6 11" id="KW-0812">Transmembrane</keyword>
<organism evidence="13 14">
    <name type="scientific">Ancylobacter novellus (strain ATCC 8093 / DSM 506 / JCM 20403 / CCM 1077 / IAM 12100 / NBRC 12443 / NCIMB 10456)</name>
    <name type="common">Starkeya novella</name>
    <dbReference type="NCBI Taxonomy" id="639283"/>
    <lineage>
        <taxon>Bacteria</taxon>
        <taxon>Pseudomonadati</taxon>
        <taxon>Pseudomonadota</taxon>
        <taxon>Alphaproteobacteria</taxon>
        <taxon>Hyphomicrobiales</taxon>
        <taxon>Xanthobacteraceae</taxon>
        <taxon>Ancylobacter</taxon>
    </lineage>
</organism>
<dbReference type="PANTHER" id="PTHR30561:SF9">
    <property type="entry name" value="4-AMINO-4-DEOXY-L-ARABINOSE-PHOSPHOUNDECAPRENOL FLIPPASE SUBUNIT ARNF-RELATED"/>
    <property type="match status" value="1"/>
</dbReference>
<feature type="transmembrane region" description="Helical" evidence="11">
    <location>
        <begin position="87"/>
        <end position="108"/>
    </location>
</feature>
<dbReference type="InterPro" id="IPR037185">
    <property type="entry name" value="EmrE-like"/>
</dbReference>
<dbReference type="GO" id="GO:0009245">
    <property type="term" value="P:lipid A biosynthetic process"/>
    <property type="evidence" value="ECO:0007669"/>
    <property type="project" value="UniProtKB-KW"/>
</dbReference>
<reference evidence="13 14" key="1">
    <citation type="journal article" date="2012" name="Stand. Genomic Sci.">
        <title>Complete genome sequence of the facultatively chemolithoautotrophic and methylotrophic alpha Proteobacterium Starkeya novella type strain (ATCC 8093(T)).</title>
        <authorList>
            <person name="Kappler U."/>
            <person name="Davenport K."/>
            <person name="Beatson S."/>
            <person name="Lucas S."/>
            <person name="Lapidus A."/>
            <person name="Copeland A."/>
            <person name="Berry K.W."/>
            <person name="Glavina Del Rio T."/>
            <person name="Hammon N."/>
            <person name="Dalin E."/>
            <person name="Tice H."/>
            <person name="Pitluck S."/>
            <person name="Richardson P."/>
            <person name="Bruce D."/>
            <person name="Goodwin L.A."/>
            <person name="Han C."/>
            <person name="Tapia R."/>
            <person name="Detter J.C."/>
            <person name="Chang Y.J."/>
            <person name="Jeffries C.D."/>
            <person name="Land M."/>
            <person name="Hauser L."/>
            <person name="Kyrpides N.C."/>
            <person name="Goker M."/>
            <person name="Ivanova N."/>
            <person name="Klenk H.P."/>
            <person name="Woyke T."/>
        </authorList>
    </citation>
    <scope>NUCLEOTIDE SEQUENCE [LARGE SCALE GENOMIC DNA]</scope>
    <source>
        <strain evidence="14">ATCC 8093 / DSM 506 / JCM 20403 / CCM 1077 / IAM 12100 / NBRC 12443 / NCIMB 10456</strain>
    </source>
</reference>
<sequence>MEPHVFMAVIAGAAMHAGWNAVLKIRLDPFLAVVLVNAACGVIALPIALYLGLPELHVWPWIIAALLLHVVYYLTLTGAYRRADMGLVYPIARGSAPLLTTILSVTLIGEAIDLQAFLGVVLLAFGILTIAWRRRGAAAFDRTALRLALICGLTITGFTLVDGMGARAAASPHLYAAWLFVLDGVTVTALGLAWKGRRAIASTLSFVGPGVAGAAMSLTSYWIAVWAMTKAPIGLVAAVRESSVLFGAAIAVIVLHEPLRRERIVAAVLIVIGLVLIKTH</sequence>
<accession>D7A5K9</accession>
<protein>
    <recommendedName>
        <fullName evidence="12">EamA domain-containing protein</fullName>
    </recommendedName>
</protein>
<feature type="domain" description="EamA" evidence="12">
    <location>
        <begin position="148"/>
        <end position="277"/>
    </location>
</feature>
<keyword evidence="7" id="KW-0448">Lipopolysaccharide biosynthesis</keyword>
<feature type="transmembrane region" description="Helical" evidence="11">
    <location>
        <begin position="114"/>
        <end position="132"/>
    </location>
</feature>
<dbReference type="SUPFAM" id="SSF103481">
    <property type="entry name" value="Multidrug resistance efflux transporter EmrE"/>
    <property type="match status" value="2"/>
</dbReference>
<keyword evidence="14" id="KW-1185">Reference proteome</keyword>
<dbReference type="OrthoDB" id="9783707at2"/>
<evidence type="ECO:0000256" key="11">
    <source>
        <dbReference type="SAM" id="Phobius"/>
    </source>
</evidence>